<proteinExistence type="predicted"/>
<name>A0A8S0RN06_OLEEU</name>
<evidence type="ECO:0000313" key="1">
    <source>
        <dbReference type="EMBL" id="CAA2980556.1"/>
    </source>
</evidence>
<reference evidence="1 2" key="1">
    <citation type="submission" date="2019-12" db="EMBL/GenBank/DDBJ databases">
        <authorList>
            <person name="Alioto T."/>
            <person name="Alioto T."/>
            <person name="Gomez Garrido J."/>
        </authorList>
    </citation>
    <scope>NUCLEOTIDE SEQUENCE [LARGE SCALE GENOMIC DNA]</scope>
</reference>
<dbReference type="EMBL" id="CACTIH010003649">
    <property type="protein sequence ID" value="CAA2980556.1"/>
    <property type="molecule type" value="Genomic_DNA"/>
</dbReference>
<sequence length="91" mass="9161">MVVFSGGCGGEVVVDQWCWWLFSGGAVLVVLQVVDGGLQIGDGGTGANGCAFSVGVSVGGDVAVAEVLVAMVFDSLFGACDQMFGDLRPSI</sequence>
<gene>
    <name evidence="1" type="ORF">OLEA9_A036838</name>
</gene>
<dbReference type="Proteomes" id="UP000594638">
    <property type="component" value="Unassembled WGS sequence"/>
</dbReference>
<comment type="caution">
    <text evidence="1">The sequence shown here is derived from an EMBL/GenBank/DDBJ whole genome shotgun (WGS) entry which is preliminary data.</text>
</comment>
<organism evidence="1 2">
    <name type="scientific">Olea europaea subsp. europaea</name>
    <dbReference type="NCBI Taxonomy" id="158383"/>
    <lineage>
        <taxon>Eukaryota</taxon>
        <taxon>Viridiplantae</taxon>
        <taxon>Streptophyta</taxon>
        <taxon>Embryophyta</taxon>
        <taxon>Tracheophyta</taxon>
        <taxon>Spermatophyta</taxon>
        <taxon>Magnoliopsida</taxon>
        <taxon>eudicotyledons</taxon>
        <taxon>Gunneridae</taxon>
        <taxon>Pentapetalae</taxon>
        <taxon>asterids</taxon>
        <taxon>lamiids</taxon>
        <taxon>Lamiales</taxon>
        <taxon>Oleaceae</taxon>
        <taxon>Oleeae</taxon>
        <taxon>Olea</taxon>
    </lineage>
</organism>
<dbReference type="AlphaFoldDB" id="A0A8S0RN06"/>
<accession>A0A8S0RN06</accession>
<dbReference type="Gramene" id="OE9A036838T1">
    <property type="protein sequence ID" value="OE9A036838C1"/>
    <property type="gene ID" value="OE9A036838"/>
</dbReference>
<evidence type="ECO:0000313" key="2">
    <source>
        <dbReference type="Proteomes" id="UP000594638"/>
    </source>
</evidence>
<protein>
    <submittedName>
        <fullName evidence="1">Uncharacterized protein</fullName>
    </submittedName>
</protein>
<keyword evidence="2" id="KW-1185">Reference proteome</keyword>